<accession>A0A931CSE2</accession>
<name>A0A931CSE2_9MICC</name>
<proteinExistence type="predicted"/>
<dbReference type="AlphaFoldDB" id="A0A931CSE2"/>
<feature type="transmembrane region" description="Helical" evidence="7">
    <location>
        <begin position="432"/>
        <end position="450"/>
    </location>
</feature>
<dbReference type="PANTHER" id="PTHR42718">
    <property type="entry name" value="MAJOR FACILITATOR SUPERFAMILY MULTIDRUG TRANSPORTER MFSC"/>
    <property type="match status" value="1"/>
</dbReference>
<evidence type="ECO:0000256" key="4">
    <source>
        <dbReference type="ARBA" id="ARBA00022692"/>
    </source>
</evidence>
<feature type="transmembrane region" description="Helical" evidence="7">
    <location>
        <begin position="115"/>
        <end position="137"/>
    </location>
</feature>
<dbReference type="Gene3D" id="1.20.1720.10">
    <property type="entry name" value="Multidrug resistance protein D"/>
    <property type="match status" value="1"/>
</dbReference>
<feature type="transmembrane region" description="Helical" evidence="7">
    <location>
        <begin position="350"/>
        <end position="369"/>
    </location>
</feature>
<comment type="caution">
    <text evidence="9">The sequence shown here is derived from an EMBL/GenBank/DDBJ whole genome shotgun (WGS) entry which is preliminary data.</text>
</comment>
<sequence>MENLDGTVLVTAVPSIAGDFNVASADVNITMTAYLVTVAMCIPLSGWLTERFGDRRIFCTAIAVFTLASGLCALSPDLTLLTMSRILQGIGGAMMVPVGRLVVLRSTEKKDLLRAIAFLTWPALLAPVIAPLVGGVLTAYLSWHWIFLINIPLGAVAFRAAARMVPLRAPAAHTGLDWVGFGCSSAAIGALVIGLELLSAGAGAGASGGGADGTGGALLSAAVGLLVFAAVIGGLGIRWMRHRPRSLFDLSTFTVRTFRASNAGGFIFRIAISSAPFLLPLLFQDGYGWDPVRSGLMVAAVFVGNIGIKPATTPLIRRLGFKSVLLLAIFGSAATFVVCAVMPAVTAEPLIFILLVVSGAFRSIGFTAYNSIQFADIGPEKMNSANALSATISQLGAGLGIAVGALAVRVGAGLGNGGAAGTVFAFGSDPLMKYRVAFLAMAVLVLLCSIDTVRLPAGAAAHVSGPRTKG</sequence>
<evidence type="ECO:0000256" key="6">
    <source>
        <dbReference type="ARBA" id="ARBA00023136"/>
    </source>
</evidence>
<evidence type="ECO:0000259" key="8">
    <source>
        <dbReference type="PROSITE" id="PS50850"/>
    </source>
</evidence>
<feature type="transmembrane region" description="Helical" evidence="7">
    <location>
        <begin position="215"/>
        <end position="237"/>
    </location>
</feature>
<protein>
    <submittedName>
        <fullName evidence="9">MFS transporter</fullName>
    </submittedName>
</protein>
<dbReference type="InterPro" id="IPR036259">
    <property type="entry name" value="MFS_trans_sf"/>
</dbReference>
<feature type="domain" description="Major facilitator superfamily (MFS) profile" evidence="8">
    <location>
        <begin position="1"/>
        <end position="460"/>
    </location>
</feature>
<dbReference type="InterPro" id="IPR011701">
    <property type="entry name" value="MFS"/>
</dbReference>
<keyword evidence="5 7" id="KW-1133">Transmembrane helix</keyword>
<feature type="transmembrane region" description="Helical" evidence="7">
    <location>
        <begin position="324"/>
        <end position="344"/>
    </location>
</feature>
<comment type="subcellular location">
    <subcellularLocation>
        <location evidence="1">Cell membrane</location>
        <topology evidence="1">Multi-pass membrane protein</topology>
    </subcellularLocation>
</comment>
<gene>
    <name evidence="9" type="ORF">IV500_19640</name>
</gene>
<evidence type="ECO:0000313" key="10">
    <source>
        <dbReference type="Proteomes" id="UP000655366"/>
    </source>
</evidence>
<keyword evidence="3" id="KW-1003">Cell membrane</keyword>
<dbReference type="PANTHER" id="PTHR42718:SF46">
    <property type="entry name" value="BLR6921 PROTEIN"/>
    <property type="match status" value="1"/>
</dbReference>
<feature type="transmembrane region" description="Helical" evidence="7">
    <location>
        <begin position="174"/>
        <end position="195"/>
    </location>
</feature>
<evidence type="ECO:0000256" key="3">
    <source>
        <dbReference type="ARBA" id="ARBA00022475"/>
    </source>
</evidence>
<keyword evidence="10" id="KW-1185">Reference proteome</keyword>
<dbReference type="SUPFAM" id="SSF103473">
    <property type="entry name" value="MFS general substrate transporter"/>
    <property type="match status" value="1"/>
</dbReference>
<evidence type="ECO:0000313" key="9">
    <source>
        <dbReference type="EMBL" id="MBG0741575.1"/>
    </source>
</evidence>
<dbReference type="EMBL" id="JADNYM010000033">
    <property type="protein sequence ID" value="MBG0741575.1"/>
    <property type="molecule type" value="Genomic_DNA"/>
</dbReference>
<feature type="transmembrane region" description="Helical" evidence="7">
    <location>
        <begin position="295"/>
        <end position="312"/>
    </location>
</feature>
<feature type="transmembrane region" description="Helical" evidence="7">
    <location>
        <begin position="82"/>
        <end position="103"/>
    </location>
</feature>
<feature type="transmembrane region" description="Helical" evidence="7">
    <location>
        <begin position="143"/>
        <end position="162"/>
    </location>
</feature>
<dbReference type="GO" id="GO:0022857">
    <property type="term" value="F:transmembrane transporter activity"/>
    <property type="evidence" value="ECO:0007669"/>
    <property type="project" value="InterPro"/>
</dbReference>
<organism evidence="9 10">
    <name type="scientific">Arthrobacter terrae</name>
    <dbReference type="NCBI Taxonomy" id="2935737"/>
    <lineage>
        <taxon>Bacteria</taxon>
        <taxon>Bacillati</taxon>
        <taxon>Actinomycetota</taxon>
        <taxon>Actinomycetes</taxon>
        <taxon>Micrococcales</taxon>
        <taxon>Micrococcaceae</taxon>
        <taxon>Arthrobacter</taxon>
    </lineage>
</organism>
<keyword evidence="6 7" id="KW-0472">Membrane</keyword>
<evidence type="ECO:0000256" key="7">
    <source>
        <dbReference type="SAM" id="Phobius"/>
    </source>
</evidence>
<dbReference type="Proteomes" id="UP000655366">
    <property type="component" value="Unassembled WGS sequence"/>
</dbReference>
<keyword evidence="2" id="KW-0813">Transport</keyword>
<feature type="transmembrane region" description="Helical" evidence="7">
    <location>
        <begin position="57"/>
        <end position="76"/>
    </location>
</feature>
<dbReference type="InterPro" id="IPR020846">
    <property type="entry name" value="MFS_dom"/>
</dbReference>
<dbReference type="PROSITE" id="PS50850">
    <property type="entry name" value="MFS"/>
    <property type="match status" value="1"/>
</dbReference>
<reference evidence="9 10" key="1">
    <citation type="submission" date="2020-11" db="EMBL/GenBank/DDBJ databases">
        <title>Arthrobacter antarcticus sp. nov., isolated from Antarctic Soil.</title>
        <authorList>
            <person name="Li J."/>
        </authorList>
    </citation>
    <scope>NUCLEOTIDE SEQUENCE [LARGE SCALE GENOMIC DNA]</scope>
    <source>
        <strain evidence="9 10">Z1-20</strain>
    </source>
</reference>
<dbReference type="Pfam" id="PF07690">
    <property type="entry name" value="MFS_1"/>
    <property type="match status" value="1"/>
</dbReference>
<dbReference type="GO" id="GO:0005886">
    <property type="term" value="C:plasma membrane"/>
    <property type="evidence" value="ECO:0007669"/>
    <property type="project" value="UniProtKB-SubCell"/>
</dbReference>
<evidence type="ECO:0000256" key="5">
    <source>
        <dbReference type="ARBA" id="ARBA00022989"/>
    </source>
</evidence>
<feature type="transmembrane region" description="Helical" evidence="7">
    <location>
        <begin position="266"/>
        <end position="283"/>
    </location>
</feature>
<evidence type="ECO:0000256" key="2">
    <source>
        <dbReference type="ARBA" id="ARBA00022448"/>
    </source>
</evidence>
<dbReference type="Gene3D" id="1.20.1250.20">
    <property type="entry name" value="MFS general substrate transporter like domains"/>
    <property type="match status" value="1"/>
</dbReference>
<keyword evidence="4 7" id="KW-0812">Transmembrane</keyword>
<evidence type="ECO:0000256" key="1">
    <source>
        <dbReference type="ARBA" id="ARBA00004651"/>
    </source>
</evidence>
<feature type="transmembrane region" description="Helical" evidence="7">
    <location>
        <begin position="29"/>
        <end position="48"/>
    </location>
</feature>
<feature type="transmembrane region" description="Helical" evidence="7">
    <location>
        <begin position="390"/>
        <end position="412"/>
    </location>
</feature>